<evidence type="ECO:0000256" key="1">
    <source>
        <dbReference type="ARBA" id="ARBA00004613"/>
    </source>
</evidence>
<keyword evidence="6" id="KW-0325">Glycoprotein</keyword>
<feature type="domain" description="Saposin A-type" evidence="8">
    <location>
        <begin position="14"/>
        <end position="54"/>
    </location>
</feature>
<evidence type="ECO:0000313" key="10">
    <source>
        <dbReference type="Proteomes" id="UP000663879"/>
    </source>
</evidence>
<evidence type="ECO:0000256" key="6">
    <source>
        <dbReference type="ARBA" id="ARBA00023180"/>
    </source>
</evidence>
<evidence type="ECO:0000256" key="2">
    <source>
        <dbReference type="ARBA" id="ARBA00005679"/>
    </source>
</evidence>
<keyword evidence="5" id="KW-1015">Disulfide bond</keyword>
<dbReference type="EMBL" id="CAJNOC010002832">
    <property type="protein sequence ID" value="CAF0953944.1"/>
    <property type="molecule type" value="Genomic_DNA"/>
</dbReference>
<dbReference type="GO" id="GO:0016671">
    <property type="term" value="F:oxidoreductase activity, acting on a sulfur group of donors, disulfide as acceptor"/>
    <property type="evidence" value="ECO:0007669"/>
    <property type="project" value="InterPro"/>
</dbReference>
<comment type="caution">
    <text evidence="9">The sequence shown here is derived from an EMBL/GenBank/DDBJ whole genome shotgun (WGS) entry which is preliminary data.</text>
</comment>
<comment type="similarity">
    <text evidence="2">Belongs to the GILT family.</text>
</comment>
<sequence length="261" mass="29886">MNLLLLIITLVVVGTKTSALCPNNPSDWCSNINSAKSCDVVKQCWDNVWSQRNQREKKDKSDLVEFTLYYETLCPDCMEFMSSQILHAFLTVKEIMNLTLVPYGNANEIWRNETKLWQFSCQHGPDECWGNLLHTCVMYYKPKTDDHLPFILCMEGNKVDDIQTAASKCGAQYSIDVDKIESDCIYNRLGNGLQHNMAVKTDSLNPPHKYVPWITVNGKHTEEIQKRAEKDLVGLICETYQGTNKPEVCGKENTDRKCFKN</sequence>
<evidence type="ECO:0000313" key="9">
    <source>
        <dbReference type="EMBL" id="CAF0953944.1"/>
    </source>
</evidence>
<feature type="chain" id="PRO_5032945514" description="Saposin A-type domain-containing protein" evidence="7">
    <location>
        <begin position="20"/>
        <end position="261"/>
    </location>
</feature>
<dbReference type="InterPro" id="IPR004911">
    <property type="entry name" value="Interferon-induced_GILT"/>
</dbReference>
<keyword evidence="3" id="KW-0964">Secreted</keyword>
<accession>A0A814D673</accession>
<dbReference type="GO" id="GO:0005576">
    <property type="term" value="C:extracellular region"/>
    <property type="evidence" value="ECO:0007669"/>
    <property type="project" value="UniProtKB-SubCell"/>
</dbReference>
<dbReference type="OrthoDB" id="958254at2759"/>
<dbReference type="PROSITE" id="PS51110">
    <property type="entry name" value="SAP_A"/>
    <property type="match status" value="1"/>
</dbReference>
<feature type="signal peptide" evidence="7">
    <location>
        <begin position="1"/>
        <end position="19"/>
    </location>
</feature>
<keyword evidence="4 7" id="KW-0732">Signal</keyword>
<gene>
    <name evidence="9" type="ORF">OXX778_LOCUS14093</name>
</gene>
<dbReference type="InterPro" id="IPR003119">
    <property type="entry name" value="SAP_A"/>
</dbReference>
<dbReference type="PANTHER" id="PTHR13234">
    <property type="entry name" value="GAMMA-INTERFERON INDUCIBLE LYSOSOMAL THIOL REDUCTASE GILT"/>
    <property type="match status" value="1"/>
</dbReference>
<name>A0A814D673_9BILA</name>
<evidence type="ECO:0000256" key="5">
    <source>
        <dbReference type="ARBA" id="ARBA00023157"/>
    </source>
</evidence>
<keyword evidence="10" id="KW-1185">Reference proteome</keyword>
<dbReference type="Proteomes" id="UP000663879">
    <property type="component" value="Unassembled WGS sequence"/>
</dbReference>
<evidence type="ECO:0000256" key="3">
    <source>
        <dbReference type="ARBA" id="ARBA00022525"/>
    </source>
</evidence>
<dbReference type="PANTHER" id="PTHR13234:SF8">
    <property type="entry name" value="GAMMA-INTERFERON-INDUCIBLE LYSOSOMAL THIOL REDUCTASE"/>
    <property type="match status" value="1"/>
</dbReference>
<dbReference type="AlphaFoldDB" id="A0A814D673"/>
<dbReference type="Pfam" id="PF03227">
    <property type="entry name" value="GILT"/>
    <property type="match status" value="1"/>
</dbReference>
<protein>
    <recommendedName>
        <fullName evidence="8">Saposin A-type domain-containing protein</fullName>
    </recommendedName>
</protein>
<evidence type="ECO:0000256" key="4">
    <source>
        <dbReference type="ARBA" id="ARBA00022729"/>
    </source>
</evidence>
<proteinExistence type="inferred from homology"/>
<reference evidence="9" key="1">
    <citation type="submission" date="2021-02" db="EMBL/GenBank/DDBJ databases">
        <authorList>
            <person name="Nowell W R."/>
        </authorList>
    </citation>
    <scope>NUCLEOTIDE SEQUENCE</scope>
    <source>
        <strain evidence="9">Ploen Becks lab</strain>
    </source>
</reference>
<evidence type="ECO:0000256" key="7">
    <source>
        <dbReference type="SAM" id="SignalP"/>
    </source>
</evidence>
<dbReference type="Pfam" id="PF02199">
    <property type="entry name" value="SapA"/>
    <property type="match status" value="1"/>
</dbReference>
<comment type="subcellular location">
    <subcellularLocation>
        <location evidence="1">Secreted</location>
    </subcellularLocation>
</comment>
<organism evidence="9 10">
    <name type="scientific">Brachionus calyciflorus</name>
    <dbReference type="NCBI Taxonomy" id="104777"/>
    <lineage>
        <taxon>Eukaryota</taxon>
        <taxon>Metazoa</taxon>
        <taxon>Spiralia</taxon>
        <taxon>Gnathifera</taxon>
        <taxon>Rotifera</taxon>
        <taxon>Eurotatoria</taxon>
        <taxon>Monogononta</taxon>
        <taxon>Pseudotrocha</taxon>
        <taxon>Ploima</taxon>
        <taxon>Brachionidae</taxon>
        <taxon>Brachionus</taxon>
    </lineage>
</organism>
<evidence type="ECO:0000259" key="8">
    <source>
        <dbReference type="PROSITE" id="PS51110"/>
    </source>
</evidence>